<dbReference type="InterPro" id="IPR006558">
    <property type="entry name" value="LamG-like"/>
</dbReference>
<protein>
    <submittedName>
        <fullName evidence="7">LPXTG-motif cell wall anchor domain-containing protein</fullName>
    </submittedName>
</protein>
<dbReference type="PROSITE" id="PS51318">
    <property type="entry name" value="TAT"/>
    <property type="match status" value="1"/>
</dbReference>
<dbReference type="Pfam" id="PF14200">
    <property type="entry name" value="RicinB_lectin_2"/>
    <property type="match status" value="1"/>
</dbReference>
<dbReference type="CDD" id="cd00161">
    <property type="entry name" value="beta-trefoil_Ricin-like"/>
    <property type="match status" value="1"/>
</dbReference>
<evidence type="ECO:0000259" key="6">
    <source>
        <dbReference type="SMART" id="SM00560"/>
    </source>
</evidence>
<dbReference type="Gene3D" id="3.20.20.80">
    <property type="entry name" value="Glycosidases"/>
    <property type="match status" value="1"/>
</dbReference>
<dbReference type="Pfam" id="PF13385">
    <property type="entry name" value="Laminin_G_3"/>
    <property type="match status" value="1"/>
</dbReference>
<dbReference type="NCBIfam" id="TIGR01167">
    <property type="entry name" value="LPXTG_anchor"/>
    <property type="match status" value="1"/>
</dbReference>
<dbReference type="SUPFAM" id="SSF49899">
    <property type="entry name" value="Concanavalin A-like lectins/glucanases"/>
    <property type="match status" value="1"/>
</dbReference>
<feature type="domain" description="LamG-like jellyroll fold" evidence="6">
    <location>
        <begin position="612"/>
        <end position="749"/>
    </location>
</feature>
<keyword evidence="4" id="KW-0472">Membrane</keyword>
<dbReference type="InterPro" id="IPR017853">
    <property type="entry name" value="GH"/>
</dbReference>
<dbReference type="AlphaFoldDB" id="A0A1T4XW32"/>
<dbReference type="InterPro" id="IPR035992">
    <property type="entry name" value="Ricin_B-like_lectins"/>
</dbReference>
<evidence type="ECO:0000313" key="7">
    <source>
        <dbReference type="EMBL" id="SKA93285.1"/>
    </source>
</evidence>
<feature type="compositionally biased region" description="Gly residues" evidence="3">
    <location>
        <begin position="826"/>
        <end position="835"/>
    </location>
</feature>
<evidence type="ECO:0000256" key="2">
    <source>
        <dbReference type="ARBA" id="ARBA00023157"/>
    </source>
</evidence>
<dbReference type="InterPro" id="IPR006311">
    <property type="entry name" value="TAT_signal"/>
</dbReference>
<evidence type="ECO:0000313" key="8">
    <source>
        <dbReference type="Proteomes" id="UP000189735"/>
    </source>
</evidence>
<feature type="region of interest" description="Disordered" evidence="3">
    <location>
        <begin position="775"/>
        <end position="852"/>
    </location>
</feature>
<dbReference type="EMBL" id="FUYG01000004">
    <property type="protein sequence ID" value="SKA93285.1"/>
    <property type="molecule type" value="Genomic_DNA"/>
</dbReference>
<keyword evidence="4" id="KW-0812">Transmembrane</keyword>
<keyword evidence="2" id="KW-1015">Disulfide bond</keyword>
<dbReference type="InterPro" id="IPR000772">
    <property type="entry name" value="Ricin_B_lectin"/>
</dbReference>
<dbReference type="Gene3D" id="2.60.120.200">
    <property type="match status" value="1"/>
</dbReference>
<dbReference type="SUPFAM" id="SSF50370">
    <property type="entry name" value="Ricin B-like lectins"/>
    <property type="match status" value="1"/>
</dbReference>
<evidence type="ECO:0000256" key="1">
    <source>
        <dbReference type="ARBA" id="ARBA00022729"/>
    </source>
</evidence>
<sequence>MGITPLPTRRKRGLRAASLLAAASVAIAGAAIAAPAAQAAPNAANTLTVNADQTFRPVTHMASGSLYGLADADSPSSDLISAIKPHTFIQKPFGGKQQPTGDVGDTWKVAADHGANVVIRLSDYYAGWPYQFDWDTWDQVVTDQVQQAKASGMTNLAAWAPWNESTGTWDAAKNGSFEDFWVHTYNLIRSLDPTTPIQGPSYSDNISEARQFFTVAKATNTVPDILAWHELIRSSKIVDDMKTISGILSDLGIAERPISIEEYAAPAEAGIPGSLIGYVAKFERLGIHDAELPFWNQSGTLGDLLTGRDGVPNGAYWMYTWYADMSGDMVTTTPPANNNFDAAASVTSDKNQVEVITGGNSGATAITVDGLDKLAVGASGSVNVKLEYTPSYGRTVAVDGPVTISNTTYTVGDDGSITVPITMNPAYGYHIVVTPAGEAADLAGAYTVTNVNSGLALDTADAEPQAGTLAAQRTPAATPNQTWNLVAAGSGLYKIVNAASGLVLGMQTVDTNNNTKVVVASDTGSDDQLWQAIPDGKGSYRFGNYATGRVLAVAGMSKDDGAQVVQWLDGNPSSDCTAAGPRQPGKLGNAVNFCGTNAYVALPTGAVSSLTGDFSVSTWVNPASSGTWQRVFDIGTGSQKSMFLTVNDGSKVRFVITTGGAGGEQRLVSSSGSLPLNQWSLVTVTLSGTTGKLYVGSNLVATNNNMTVHPSDFGQSTQNYLGKSQYSSDPPFNGLLDDFNIYDRALSADEVLNLSTGVAGTGNVVKYSFDENTGADVPDSSGAARNGKVVNGDSAGSGTNATTTSTDAQTADHFWTLAPVEVDPGTGPGEPGGSGTTPQGPGAPTGGAGTTEAAGTLAATGADWSFIALLGLMMAGAGALVLRQKAKATHA</sequence>
<organism evidence="7 8">
    <name type="scientific">Agreia bicolorata</name>
    <dbReference type="NCBI Taxonomy" id="110935"/>
    <lineage>
        <taxon>Bacteria</taxon>
        <taxon>Bacillati</taxon>
        <taxon>Actinomycetota</taxon>
        <taxon>Actinomycetes</taxon>
        <taxon>Micrococcales</taxon>
        <taxon>Microbacteriaceae</taxon>
        <taxon>Agreia</taxon>
    </lineage>
</organism>
<accession>A0A1T4XW32</accession>
<gene>
    <name evidence="7" type="ORF">SAMN06295879_1657</name>
</gene>
<keyword evidence="4" id="KW-1133">Transmembrane helix</keyword>
<reference evidence="8" key="1">
    <citation type="submission" date="2017-02" db="EMBL/GenBank/DDBJ databases">
        <authorList>
            <person name="Varghese N."/>
            <person name="Submissions S."/>
        </authorList>
    </citation>
    <scope>NUCLEOTIDE SEQUENCE [LARGE SCALE GENOMIC DNA]</scope>
    <source>
        <strain evidence="8">VKM Ac-2052</strain>
    </source>
</reference>
<evidence type="ECO:0000256" key="5">
    <source>
        <dbReference type="SAM" id="SignalP"/>
    </source>
</evidence>
<evidence type="ECO:0000256" key="4">
    <source>
        <dbReference type="SAM" id="Phobius"/>
    </source>
</evidence>
<dbReference type="PROSITE" id="PS50231">
    <property type="entry name" value="RICIN_B_LECTIN"/>
    <property type="match status" value="1"/>
</dbReference>
<name>A0A1T4XW32_9MICO</name>
<dbReference type="SMART" id="SM00560">
    <property type="entry name" value="LamGL"/>
    <property type="match status" value="1"/>
</dbReference>
<dbReference type="Proteomes" id="UP000189735">
    <property type="component" value="Unassembled WGS sequence"/>
</dbReference>
<proteinExistence type="predicted"/>
<feature type="compositionally biased region" description="Low complexity" evidence="3">
    <location>
        <begin position="792"/>
        <end position="812"/>
    </location>
</feature>
<feature type="chain" id="PRO_5039559571" evidence="5">
    <location>
        <begin position="34"/>
        <end position="891"/>
    </location>
</feature>
<dbReference type="InterPro" id="IPR013320">
    <property type="entry name" value="ConA-like_dom_sf"/>
</dbReference>
<dbReference type="RefSeq" id="WP_078714037.1">
    <property type="nucleotide sequence ID" value="NZ_FUYG01000004.1"/>
</dbReference>
<feature type="transmembrane region" description="Helical" evidence="4">
    <location>
        <begin position="864"/>
        <end position="882"/>
    </location>
</feature>
<dbReference type="SUPFAM" id="SSF51445">
    <property type="entry name" value="(Trans)glycosidases"/>
    <property type="match status" value="1"/>
</dbReference>
<keyword evidence="1 5" id="KW-0732">Signal</keyword>
<evidence type="ECO:0000256" key="3">
    <source>
        <dbReference type="SAM" id="MobiDB-lite"/>
    </source>
</evidence>
<feature type="signal peptide" evidence="5">
    <location>
        <begin position="1"/>
        <end position="33"/>
    </location>
</feature>
<dbReference type="Gene3D" id="2.80.10.50">
    <property type="match status" value="1"/>
</dbReference>